<evidence type="ECO:0000313" key="1">
    <source>
        <dbReference type="Proteomes" id="UP000887576"/>
    </source>
</evidence>
<protein>
    <submittedName>
        <fullName evidence="2">Dynein light chain</fullName>
    </submittedName>
</protein>
<dbReference type="Proteomes" id="UP000887576">
    <property type="component" value="Unplaced"/>
</dbReference>
<name>A0AC34Q362_9BILA</name>
<reference evidence="2" key="1">
    <citation type="submission" date="2022-11" db="UniProtKB">
        <authorList>
            <consortium name="WormBaseParasite"/>
        </authorList>
    </citation>
    <scope>IDENTIFICATION</scope>
</reference>
<sequence length="95" mass="10534">MSSPKTGKPMLRKSLNLSEDVTKAALELVGKAVDGRRNYVDMAEFIKKTFDTKFGGVWAVFVCKNGGSYVPNDKGEVVVDLDDLMFTIIKCRDAR</sequence>
<accession>A0AC34Q362</accession>
<evidence type="ECO:0000313" key="2">
    <source>
        <dbReference type="WBParaSite" id="JU765_v2.g12390.t1"/>
    </source>
</evidence>
<dbReference type="WBParaSite" id="JU765_v2.g12390.t1">
    <property type="protein sequence ID" value="JU765_v2.g12390.t1"/>
    <property type="gene ID" value="JU765_v2.g12390"/>
</dbReference>
<proteinExistence type="predicted"/>
<organism evidence="1 2">
    <name type="scientific">Panagrolaimus sp. JU765</name>
    <dbReference type="NCBI Taxonomy" id="591449"/>
    <lineage>
        <taxon>Eukaryota</taxon>
        <taxon>Metazoa</taxon>
        <taxon>Ecdysozoa</taxon>
        <taxon>Nematoda</taxon>
        <taxon>Chromadorea</taxon>
        <taxon>Rhabditida</taxon>
        <taxon>Tylenchina</taxon>
        <taxon>Panagrolaimomorpha</taxon>
        <taxon>Panagrolaimoidea</taxon>
        <taxon>Panagrolaimidae</taxon>
        <taxon>Panagrolaimus</taxon>
    </lineage>
</organism>